<gene>
    <name evidence="1" type="ORF">PHMEG_00020777</name>
</gene>
<evidence type="ECO:0000313" key="1">
    <source>
        <dbReference type="EMBL" id="OWZ06904.1"/>
    </source>
</evidence>
<protein>
    <submittedName>
        <fullName evidence="1">Uncharacterized protein</fullName>
    </submittedName>
</protein>
<keyword evidence="2" id="KW-1185">Reference proteome</keyword>
<name>A0A225VP71_9STRA</name>
<sequence>MTGLQRDVLTPNREADFQLHSTFDEHFTEHSISQFPMNVSCGGYAHGLLLSVKKIGIFI</sequence>
<evidence type="ECO:0000313" key="2">
    <source>
        <dbReference type="Proteomes" id="UP000198211"/>
    </source>
</evidence>
<reference evidence="2" key="1">
    <citation type="submission" date="2017-03" db="EMBL/GenBank/DDBJ databases">
        <title>Phytopthora megakarya and P. palmivora, two closely related causual agents of cacao black pod achieved similar genome size and gene model numbers by different mechanisms.</title>
        <authorList>
            <person name="Ali S."/>
            <person name="Shao J."/>
            <person name="Larry D.J."/>
            <person name="Kronmiller B."/>
            <person name="Shen D."/>
            <person name="Strem M.D."/>
            <person name="Melnick R.L."/>
            <person name="Guiltinan M.J."/>
            <person name="Tyler B.M."/>
            <person name="Meinhardt L.W."/>
            <person name="Bailey B.A."/>
        </authorList>
    </citation>
    <scope>NUCLEOTIDE SEQUENCE [LARGE SCALE GENOMIC DNA]</scope>
    <source>
        <strain evidence="2">zdho120</strain>
    </source>
</reference>
<proteinExistence type="predicted"/>
<comment type="caution">
    <text evidence="1">The sequence shown here is derived from an EMBL/GenBank/DDBJ whole genome shotgun (WGS) entry which is preliminary data.</text>
</comment>
<dbReference type="EMBL" id="NBNE01003768">
    <property type="protein sequence ID" value="OWZ06904.1"/>
    <property type="molecule type" value="Genomic_DNA"/>
</dbReference>
<dbReference type="Proteomes" id="UP000198211">
    <property type="component" value="Unassembled WGS sequence"/>
</dbReference>
<organism evidence="1 2">
    <name type="scientific">Phytophthora megakarya</name>
    <dbReference type="NCBI Taxonomy" id="4795"/>
    <lineage>
        <taxon>Eukaryota</taxon>
        <taxon>Sar</taxon>
        <taxon>Stramenopiles</taxon>
        <taxon>Oomycota</taxon>
        <taxon>Peronosporomycetes</taxon>
        <taxon>Peronosporales</taxon>
        <taxon>Peronosporaceae</taxon>
        <taxon>Phytophthora</taxon>
    </lineage>
</organism>
<accession>A0A225VP71</accession>
<dbReference type="AlphaFoldDB" id="A0A225VP71"/>